<sequence>MTPATRAPRLGWCAVAASASTDRGVVVVPRENGVAMAVDKGAVGPSTLPAVFPAWLDRLQIKYVNPVVKPLAKFIPGTSVITHRGRKSGKVYQTVVTTYRKGDTLAIALGHGKTDWVKNVLAAGEADVQLFRHQLHLVNPRIVPAGSGDTALPPLLRLQNRKVAVLVTDIG</sequence>
<accession>A0A7I7X1K5</accession>
<evidence type="ECO:0000313" key="1">
    <source>
        <dbReference type="EMBL" id="BBZ23190.1"/>
    </source>
</evidence>
<dbReference type="Pfam" id="PF04075">
    <property type="entry name" value="F420H2_quin_red"/>
    <property type="match status" value="1"/>
</dbReference>
<reference evidence="1 2" key="1">
    <citation type="journal article" date="2019" name="Emerg. Microbes Infect.">
        <title>Comprehensive subspecies identification of 175 nontuberculous mycobacteria species based on 7547 genomic profiles.</title>
        <authorList>
            <person name="Matsumoto Y."/>
            <person name="Kinjo T."/>
            <person name="Motooka D."/>
            <person name="Nabeya D."/>
            <person name="Jung N."/>
            <person name="Uechi K."/>
            <person name="Horii T."/>
            <person name="Iida T."/>
            <person name="Fujita J."/>
            <person name="Nakamura S."/>
        </authorList>
    </citation>
    <scope>NUCLEOTIDE SEQUENCE [LARGE SCALE GENOMIC DNA]</scope>
    <source>
        <strain evidence="1 2">JCM 13571</strain>
    </source>
</reference>
<name>A0A7I7X1K5_9MYCO</name>
<dbReference type="EMBL" id="AP022609">
    <property type="protein sequence ID" value="BBZ23190.1"/>
    <property type="molecule type" value="Genomic_DNA"/>
</dbReference>
<dbReference type="AlphaFoldDB" id="A0A7I7X1K5"/>
<gene>
    <name evidence="1" type="ORF">MHIB_16080</name>
</gene>
<dbReference type="NCBIfam" id="TIGR00026">
    <property type="entry name" value="hi_GC_TIGR00026"/>
    <property type="match status" value="1"/>
</dbReference>
<evidence type="ECO:0000313" key="2">
    <source>
        <dbReference type="Proteomes" id="UP000467260"/>
    </source>
</evidence>
<dbReference type="Gene3D" id="2.30.110.10">
    <property type="entry name" value="Electron Transport, Fmn-binding Protein, Chain A"/>
    <property type="match status" value="1"/>
</dbReference>
<dbReference type="GO" id="GO:0016491">
    <property type="term" value="F:oxidoreductase activity"/>
    <property type="evidence" value="ECO:0007669"/>
    <property type="project" value="InterPro"/>
</dbReference>
<dbReference type="Proteomes" id="UP000467260">
    <property type="component" value="Chromosome"/>
</dbReference>
<keyword evidence="2" id="KW-1185">Reference proteome</keyword>
<dbReference type="KEGG" id="mhib:MHIB_16080"/>
<proteinExistence type="predicted"/>
<dbReference type="InterPro" id="IPR012349">
    <property type="entry name" value="Split_barrel_FMN-bd"/>
</dbReference>
<evidence type="ECO:0008006" key="3">
    <source>
        <dbReference type="Google" id="ProtNLM"/>
    </source>
</evidence>
<dbReference type="InterPro" id="IPR004378">
    <property type="entry name" value="F420H2_quin_Rdtase"/>
</dbReference>
<protein>
    <recommendedName>
        <fullName evidence="3">Nitroreductase</fullName>
    </recommendedName>
</protein>
<organism evidence="1 2">
    <name type="scientific">Mycolicibacter hiberniae</name>
    <dbReference type="NCBI Taxonomy" id="29314"/>
    <lineage>
        <taxon>Bacteria</taxon>
        <taxon>Bacillati</taxon>
        <taxon>Actinomycetota</taxon>
        <taxon>Actinomycetes</taxon>
        <taxon>Mycobacteriales</taxon>
        <taxon>Mycobacteriaceae</taxon>
        <taxon>Mycolicibacter</taxon>
    </lineage>
</organism>